<evidence type="ECO:0000313" key="10">
    <source>
        <dbReference type="Proteomes" id="UP000325081"/>
    </source>
</evidence>
<comment type="caution">
    <text evidence="9">The sequence shown here is derived from an EMBL/GenBank/DDBJ whole genome shotgun (WGS) entry which is preliminary data.</text>
</comment>
<dbReference type="InterPro" id="IPR000639">
    <property type="entry name" value="Epox_hydrolase-like"/>
</dbReference>
<dbReference type="Gene3D" id="3.40.50.1820">
    <property type="entry name" value="alpha/beta hydrolase"/>
    <property type="match status" value="1"/>
</dbReference>
<evidence type="ECO:0000256" key="7">
    <source>
        <dbReference type="ARBA" id="ARBA00093212"/>
    </source>
</evidence>
<gene>
    <name evidence="9" type="ORF">STAS_19996</name>
</gene>
<protein>
    <recommendedName>
        <fullName evidence="2">soluble epoxide hydrolase</fullName>
        <ecNumber evidence="2">3.3.2.10</ecNumber>
    </recommendedName>
</protein>
<dbReference type="OrthoDB" id="7130006at2759"/>
<feature type="domain" description="AB hydrolase-1" evidence="8">
    <location>
        <begin position="57"/>
        <end position="331"/>
    </location>
</feature>
<dbReference type="Proteomes" id="UP000325081">
    <property type="component" value="Unassembled WGS sequence"/>
</dbReference>
<dbReference type="Pfam" id="PF00561">
    <property type="entry name" value="Abhydrolase_1"/>
    <property type="match status" value="1"/>
</dbReference>
<keyword evidence="10" id="KW-1185">Reference proteome</keyword>
<evidence type="ECO:0000256" key="2">
    <source>
        <dbReference type="ARBA" id="ARBA00013006"/>
    </source>
</evidence>
<comment type="similarity">
    <text evidence="4">Belongs to the AB hydrolase superfamily. Epoxide hydrolase family.</text>
</comment>
<accession>A0A5A7QDZ0</accession>
<dbReference type="EC" id="3.3.2.10" evidence="2"/>
<dbReference type="InterPro" id="IPR000073">
    <property type="entry name" value="AB_hydrolase_1"/>
</dbReference>
<dbReference type="PRINTS" id="PR00412">
    <property type="entry name" value="EPOXHYDRLASE"/>
</dbReference>
<keyword evidence="3 9" id="KW-0378">Hydrolase</keyword>
<evidence type="ECO:0000256" key="5">
    <source>
        <dbReference type="ARBA" id="ARBA00051067"/>
    </source>
</evidence>
<dbReference type="InterPro" id="IPR029058">
    <property type="entry name" value="AB_hydrolase_fold"/>
</dbReference>
<dbReference type="SUPFAM" id="SSF53474">
    <property type="entry name" value="alpha/beta-Hydrolases"/>
    <property type="match status" value="1"/>
</dbReference>
<dbReference type="FunFam" id="3.40.50.1820:FF:000161">
    <property type="entry name" value="Epoxide hydrolase"/>
    <property type="match status" value="1"/>
</dbReference>
<dbReference type="AlphaFoldDB" id="A0A5A7QDZ0"/>
<reference evidence="10" key="1">
    <citation type="journal article" date="2019" name="Curr. Biol.">
        <title>Genome Sequence of Striga asiatica Provides Insight into the Evolution of Plant Parasitism.</title>
        <authorList>
            <person name="Yoshida S."/>
            <person name="Kim S."/>
            <person name="Wafula E.K."/>
            <person name="Tanskanen J."/>
            <person name="Kim Y.M."/>
            <person name="Honaas L."/>
            <person name="Yang Z."/>
            <person name="Spallek T."/>
            <person name="Conn C.E."/>
            <person name="Ichihashi Y."/>
            <person name="Cheong K."/>
            <person name="Cui S."/>
            <person name="Der J.P."/>
            <person name="Gundlach H."/>
            <person name="Jiao Y."/>
            <person name="Hori C."/>
            <person name="Ishida J.K."/>
            <person name="Kasahara H."/>
            <person name="Kiba T."/>
            <person name="Kim M.S."/>
            <person name="Koo N."/>
            <person name="Laohavisit A."/>
            <person name="Lee Y.H."/>
            <person name="Lumba S."/>
            <person name="McCourt P."/>
            <person name="Mortimer J.C."/>
            <person name="Mutuku J.M."/>
            <person name="Nomura T."/>
            <person name="Sasaki-Sekimoto Y."/>
            <person name="Seto Y."/>
            <person name="Wang Y."/>
            <person name="Wakatake T."/>
            <person name="Sakakibara H."/>
            <person name="Demura T."/>
            <person name="Yamaguchi S."/>
            <person name="Yoneyama K."/>
            <person name="Manabe R.I."/>
            <person name="Nelson D.C."/>
            <person name="Schulman A.H."/>
            <person name="Timko M.P."/>
            <person name="dePamphilis C.W."/>
            <person name="Choi D."/>
            <person name="Shirasu K."/>
        </authorList>
    </citation>
    <scope>NUCLEOTIDE SEQUENCE [LARGE SCALE GENOMIC DNA]</scope>
    <source>
        <strain evidence="10">cv. UVA1</strain>
    </source>
</reference>
<evidence type="ECO:0000256" key="1">
    <source>
        <dbReference type="ARBA" id="ARBA00004721"/>
    </source>
</evidence>
<dbReference type="EMBL" id="BKCP01006515">
    <property type="protein sequence ID" value="GER43162.1"/>
    <property type="molecule type" value="Genomic_DNA"/>
</dbReference>
<evidence type="ECO:0000256" key="4">
    <source>
        <dbReference type="ARBA" id="ARBA00038334"/>
    </source>
</evidence>
<name>A0A5A7QDZ0_STRAF</name>
<proteinExistence type="inferred from homology"/>
<organism evidence="9 10">
    <name type="scientific">Striga asiatica</name>
    <name type="common">Asiatic witchweed</name>
    <name type="synonym">Buchnera asiatica</name>
    <dbReference type="NCBI Taxonomy" id="4170"/>
    <lineage>
        <taxon>Eukaryota</taxon>
        <taxon>Viridiplantae</taxon>
        <taxon>Streptophyta</taxon>
        <taxon>Embryophyta</taxon>
        <taxon>Tracheophyta</taxon>
        <taxon>Spermatophyta</taxon>
        <taxon>Magnoliopsida</taxon>
        <taxon>eudicotyledons</taxon>
        <taxon>Gunneridae</taxon>
        <taxon>Pentapetalae</taxon>
        <taxon>asterids</taxon>
        <taxon>lamiids</taxon>
        <taxon>Lamiales</taxon>
        <taxon>Orobanchaceae</taxon>
        <taxon>Buchnereae</taxon>
        <taxon>Striga</taxon>
    </lineage>
</organism>
<evidence type="ECO:0000313" key="9">
    <source>
        <dbReference type="EMBL" id="GER43162.1"/>
    </source>
</evidence>
<evidence type="ECO:0000256" key="6">
    <source>
        <dbReference type="ARBA" id="ARBA00058358"/>
    </source>
</evidence>
<comment type="catalytic activity">
    <reaction evidence="7">
        <text>(24S)-24,25-epoxycucurbitadienol + H2O = (24R)-24,25-dihydroxycucurbitadienol</text>
        <dbReference type="Rhea" id="RHEA:81855"/>
        <dbReference type="ChEBI" id="CHEBI:15377"/>
        <dbReference type="ChEBI" id="CHEBI:229949"/>
        <dbReference type="ChEBI" id="CHEBI:229950"/>
    </reaction>
    <physiologicalReaction direction="left-to-right" evidence="7">
        <dbReference type="Rhea" id="RHEA:81856"/>
    </physiologicalReaction>
</comment>
<evidence type="ECO:0000256" key="3">
    <source>
        <dbReference type="ARBA" id="ARBA00022801"/>
    </source>
</evidence>
<evidence type="ECO:0000259" key="8">
    <source>
        <dbReference type="Pfam" id="PF00561"/>
    </source>
</evidence>
<dbReference type="GO" id="GO:0004301">
    <property type="term" value="F:epoxide hydrolase activity"/>
    <property type="evidence" value="ECO:0007669"/>
    <property type="project" value="UniProtKB-EC"/>
</dbReference>
<comment type="pathway">
    <text evidence="1">Secondary metabolite biosynthesis; terpenoid biosynthesis.</text>
</comment>
<comment type="catalytic activity">
    <reaction evidence="5">
        <text>an epoxide + H2O = an ethanediol</text>
        <dbReference type="Rhea" id="RHEA:19037"/>
        <dbReference type="ChEBI" id="CHEBI:15377"/>
        <dbReference type="ChEBI" id="CHEBI:32955"/>
        <dbReference type="ChEBI" id="CHEBI:140594"/>
        <dbReference type="EC" id="3.3.2.10"/>
    </reaction>
    <physiologicalReaction direction="left-to-right" evidence="5">
        <dbReference type="Rhea" id="RHEA:19038"/>
    </physiologicalReaction>
</comment>
<comment type="function">
    <text evidence="6">Epoxide hydrolase involved in the biosynthesis of cucurbitacin and mogroside tetracyclic triterpene natural products (e.g. siamenoside I and mogrosides IV, V and VI). Cucurbitacins have cytotoxic properties and exhibit deterrent taste as a defense barrier against herbivores. Mogrosides are nonsugar highly oxygenated compounds used as high-intensity zero-calorie sweeteners; they also possess pharmacological properties such as regulating immunity, lowering blood sugar and lipid levels, protecting the liver, and acting as antioxidants and antitumor agents. Catalyzes the hydrolysis of aromatic epoxide-containing substrates, such as the conversion of 24,25-epoxycucurbitadienol to 24,25-dihydroxycucurbitadienol.</text>
</comment>
<dbReference type="PANTHER" id="PTHR43329">
    <property type="entry name" value="EPOXIDE HYDROLASE"/>
    <property type="match status" value="1"/>
</dbReference>
<sequence>MGLIFWASPCLACSGPSPSPSPDPSGLPNVVHNYIPLNGTNITMHVAEMGCSGSAGTILFLHGFPELWYSWRHQMTFFSAKGYRTIAPDLRGYGETSGAPTTINNSTVLHVLGDIVGLLEALGLERVYLVAHDWGANLAWLLCMMRPDKIIALVNSSIFFNPRNPKYPPTVTYAKALTDGFYIMRFQKAGDAEEAFALVGTETVIRTFMTINQTEPLVIPTNKSIATFFQGPQVPLPSWLTQDDLDYFTSKFNKTGFTGGLNYYRALDLSWELTAAWTGAQITVPAKFLIGEFDMTYKFPGVKETIASKSYKKLIPNLEEVVVMKGVGHFPNQVKADEFNKEVYNFIISKH</sequence>